<feature type="domain" description="Peptidoglycan binding-like" evidence="3">
    <location>
        <begin position="323"/>
        <end position="359"/>
    </location>
</feature>
<dbReference type="Pfam" id="PF26571">
    <property type="entry name" value="VldE"/>
    <property type="match status" value="1"/>
</dbReference>
<dbReference type="KEGG" id="orz:FNH13_01790"/>
<dbReference type="SUPFAM" id="SSF53955">
    <property type="entry name" value="Lysozyme-like"/>
    <property type="match status" value="1"/>
</dbReference>
<protein>
    <recommendedName>
        <fullName evidence="7">Peptidoglycan binding-like domain-containing protein</fullName>
    </recommendedName>
</protein>
<evidence type="ECO:0000313" key="6">
    <source>
        <dbReference type="Proteomes" id="UP000315395"/>
    </source>
</evidence>
<dbReference type="Gene3D" id="1.20.141.10">
    <property type="entry name" value="Chitosanase, subunit A, domain 1"/>
    <property type="match status" value="1"/>
</dbReference>
<dbReference type="InterPro" id="IPR036365">
    <property type="entry name" value="PGBD-like_sf"/>
</dbReference>
<sequence>MAVLGAALAISLVQLPAWATDGETDAGTGDGGTTEPAAPADETQPADGSGSDGSGSNGSGDSDTTPPATGGSKSGGGTKYGGRATGPAPLITLPDDPNYPVPEPPENEFLPEGVELPEEIDASNVFQRNVICDPVTKPGVIAVANLLSQSFENQGYTLHRNCIDLRSEHYDGRAVDWQLSAYDPQERRTGDAVVTWLTDDDGEIARRLGIQSIIWNKRSWHASTGYWQGYAGKSDHTDHIHLSFTWDGAFMRTSWWTGVALTEEEADQGPCSVIGGAYAAVPQARRTEVCVPAEVWPTNTGYTTVRPGGQGAGVELVQPLLEVEQTGVLDTETREALIAWQTEQGIPQTGVLDQLTYAAALGQELPELPEQALAVELPDYRVTEFSPFKRTVVTEGDRGEAVAALQKALGVEDDGIFGPKTAEALTAFAEEEPLVLDDLTATDTLVWHLLEQRAYPYLAYRDIEVQIEDTGLPVTLIQQLLELEDDGIFGPVTQQGVMEAQAAAELEQTGIVDGATWQAIEAAAAQEEASADESAEEESAQDNADTDHAQARVTQANNAQDRAQADKAQAADTQAPDTQAGDAQVATSQTLPAAVKR</sequence>
<dbReference type="OrthoDB" id="5181100at2"/>
<organism evidence="5 6">
    <name type="scientific">Ornithinimicrobium ciconiae</name>
    <dbReference type="NCBI Taxonomy" id="2594265"/>
    <lineage>
        <taxon>Bacteria</taxon>
        <taxon>Bacillati</taxon>
        <taxon>Actinomycetota</taxon>
        <taxon>Actinomycetes</taxon>
        <taxon>Micrococcales</taxon>
        <taxon>Ornithinimicrobiaceae</taxon>
        <taxon>Ornithinimicrobium</taxon>
    </lineage>
</organism>
<feature type="region of interest" description="Disordered" evidence="1">
    <location>
        <begin position="20"/>
        <end position="104"/>
    </location>
</feature>
<name>A0A516G6V9_9MICO</name>
<dbReference type="Proteomes" id="UP000315395">
    <property type="component" value="Chromosome"/>
</dbReference>
<evidence type="ECO:0000259" key="3">
    <source>
        <dbReference type="Pfam" id="PF01471"/>
    </source>
</evidence>
<evidence type="ECO:0008006" key="7">
    <source>
        <dbReference type="Google" id="ProtNLM"/>
    </source>
</evidence>
<gene>
    <name evidence="5" type="ORF">FNH13_01790</name>
</gene>
<feature type="compositionally biased region" description="Low complexity" evidence="1">
    <location>
        <begin position="59"/>
        <end position="71"/>
    </location>
</feature>
<dbReference type="InterPro" id="IPR002477">
    <property type="entry name" value="Peptidoglycan-bd-like"/>
</dbReference>
<dbReference type="SUPFAM" id="SSF47090">
    <property type="entry name" value="PGBD-like"/>
    <property type="match status" value="2"/>
</dbReference>
<feature type="compositionally biased region" description="Low complexity" evidence="1">
    <location>
        <begin position="555"/>
        <end position="584"/>
    </location>
</feature>
<evidence type="ECO:0000256" key="2">
    <source>
        <dbReference type="SAM" id="SignalP"/>
    </source>
</evidence>
<feature type="domain" description="ARB-07466-like C-terminal" evidence="4">
    <location>
        <begin position="136"/>
        <end position="240"/>
    </location>
</feature>
<feature type="signal peptide" evidence="2">
    <location>
        <begin position="1"/>
        <end position="19"/>
    </location>
</feature>
<keyword evidence="2" id="KW-0732">Signal</keyword>
<evidence type="ECO:0000313" key="5">
    <source>
        <dbReference type="EMBL" id="QDO87212.1"/>
    </source>
</evidence>
<dbReference type="AlphaFoldDB" id="A0A516G6V9"/>
<dbReference type="EMBL" id="CP041616">
    <property type="protein sequence ID" value="QDO87212.1"/>
    <property type="molecule type" value="Genomic_DNA"/>
</dbReference>
<dbReference type="RefSeq" id="WP_143781870.1">
    <property type="nucleotide sequence ID" value="NZ_CP041616.1"/>
</dbReference>
<feature type="compositionally biased region" description="Acidic residues" evidence="1">
    <location>
        <begin position="529"/>
        <end position="540"/>
    </location>
</feature>
<dbReference type="InterPro" id="IPR058593">
    <property type="entry name" value="ARB_07466-like_C"/>
</dbReference>
<feature type="compositionally biased region" description="Low complexity" evidence="1">
    <location>
        <begin position="20"/>
        <end position="40"/>
    </location>
</feature>
<dbReference type="InterPro" id="IPR036366">
    <property type="entry name" value="PGBDSf"/>
</dbReference>
<keyword evidence="6" id="KW-1185">Reference proteome</keyword>
<evidence type="ECO:0000259" key="4">
    <source>
        <dbReference type="Pfam" id="PF26571"/>
    </source>
</evidence>
<feature type="chain" id="PRO_5021818862" description="Peptidoglycan binding-like domain-containing protein" evidence="2">
    <location>
        <begin position="20"/>
        <end position="597"/>
    </location>
</feature>
<proteinExistence type="predicted"/>
<evidence type="ECO:0000256" key="1">
    <source>
        <dbReference type="SAM" id="MobiDB-lite"/>
    </source>
</evidence>
<feature type="domain" description="Peptidoglycan binding-like" evidence="3">
    <location>
        <begin position="483"/>
        <end position="520"/>
    </location>
</feature>
<dbReference type="InterPro" id="IPR023346">
    <property type="entry name" value="Lysozyme-like_dom_sf"/>
</dbReference>
<feature type="compositionally biased region" description="Gly residues" evidence="1">
    <location>
        <begin position="72"/>
        <end position="84"/>
    </location>
</feature>
<accession>A0A516G6V9</accession>
<reference evidence="5 6" key="1">
    <citation type="submission" date="2019-07" db="EMBL/GenBank/DDBJ databases">
        <title>complete genome sequencing of Ornithinimicrobium sp. H23M54.</title>
        <authorList>
            <person name="Bae J.-W."/>
            <person name="Lee S.-Y."/>
        </authorList>
    </citation>
    <scope>NUCLEOTIDE SEQUENCE [LARGE SCALE GENOMIC DNA]</scope>
    <source>
        <strain evidence="5 6">H23M54</strain>
    </source>
</reference>
<feature type="region of interest" description="Disordered" evidence="1">
    <location>
        <begin position="523"/>
        <end position="597"/>
    </location>
</feature>
<dbReference type="Gene3D" id="1.10.101.10">
    <property type="entry name" value="PGBD-like superfamily/PGBD"/>
    <property type="match status" value="2"/>
</dbReference>
<dbReference type="Pfam" id="PF01471">
    <property type="entry name" value="PG_binding_1"/>
    <property type="match status" value="2"/>
</dbReference>